<gene>
    <name evidence="4" type="ORF">QO011_006958</name>
</gene>
<dbReference type="RefSeq" id="WP_307282690.1">
    <property type="nucleotide sequence ID" value="NZ_JAUSVX010000019.1"/>
</dbReference>
<dbReference type="InterPro" id="IPR000362">
    <property type="entry name" value="Fumarate_lyase_fam"/>
</dbReference>
<dbReference type="NCBIfam" id="NF004631">
    <property type="entry name" value="PRK05975.1"/>
    <property type="match status" value="1"/>
</dbReference>
<dbReference type="InterPro" id="IPR022761">
    <property type="entry name" value="Fumarate_lyase_N"/>
</dbReference>
<dbReference type="NCBIfam" id="TIGR02426">
    <property type="entry name" value="protocat_pcaB"/>
    <property type="match status" value="1"/>
</dbReference>
<protein>
    <recommendedName>
        <fullName evidence="2">3-carboxy-cis,cis-muconate cycloisomerase</fullName>
        <ecNumber evidence="2">5.5.1.2</ecNumber>
    </recommendedName>
</protein>
<sequence length="365" mass="37537">MAKLQTLPAGMAGAGPSLIESLVGDAEVGALFSDEADLAALLTFEAALAEVQAAIGIIPTVAAEAIAGACREFKPDWSALRQGMVRDGVVGPALVAALRLAVGPQHGPCVHVGATSQDLVDTGLMLRLKTAAALLDARLAALLDDLVALRQAQGAVPLMAHTRMQAALPFTAADKIETWLRPLERHRRRLEEIGPRVFALQLGGPIGVGAAKGEQGAGLVDALATRLGLAPAAPWHTARDGIVELGSLLSLMTGALGKLGQDVALLAQSEVGAVRLAQGGGSSAMAHKSNPVGAEVLVALARFNAGLAGTLHQALVHENERSGAAWTLEWMTLPRMAITAGAALRHARALVSGISFKPLETDHPA</sequence>
<dbReference type="SUPFAM" id="SSF48557">
    <property type="entry name" value="L-aspartase-like"/>
    <property type="match status" value="1"/>
</dbReference>
<dbReference type="InterPro" id="IPR020557">
    <property type="entry name" value="Fumarate_lyase_CS"/>
</dbReference>
<dbReference type="Pfam" id="PF00206">
    <property type="entry name" value="Lyase_1"/>
    <property type="match status" value="1"/>
</dbReference>
<feature type="domain" description="Fumarate lyase N-terminal" evidence="3">
    <location>
        <begin position="43"/>
        <end position="300"/>
    </location>
</feature>
<dbReference type="PANTHER" id="PTHR43172:SF2">
    <property type="entry name" value="ADENYLOSUCCINATE LYASE C-TERMINAL DOMAIN-CONTAINING PROTEIN"/>
    <property type="match status" value="1"/>
</dbReference>
<name>A0ABU0JI02_9HYPH</name>
<comment type="similarity">
    <text evidence="1">Belongs to the class-II fumarase/aspartase family.</text>
</comment>
<dbReference type="InterPro" id="IPR012789">
    <property type="entry name" value="Protocat_PcaB-like"/>
</dbReference>
<keyword evidence="4" id="KW-0413">Isomerase</keyword>
<dbReference type="EC" id="5.5.1.2" evidence="2"/>
<keyword evidence="5" id="KW-1185">Reference proteome</keyword>
<evidence type="ECO:0000313" key="5">
    <source>
        <dbReference type="Proteomes" id="UP001242480"/>
    </source>
</evidence>
<dbReference type="InterPro" id="IPR008948">
    <property type="entry name" value="L-Aspartase-like"/>
</dbReference>
<dbReference type="EMBL" id="JAUSVX010000019">
    <property type="protein sequence ID" value="MDQ0473919.1"/>
    <property type="molecule type" value="Genomic_DNA"/>
</dbReference>
<dbReference type="PANTHER" id="PTHR43172">
    <property type="entry name" value="ADENYLOSUCCINATE LYASE"/>
    <property type="match status" value="1"/>
</dbReference>
<evidence type="ECO:0000256" key="1">
    <source>
        <dbReference type="ARBA" id="ARBA00034772"/>
    </source>
</evidence>
<dbReference type="PRINTS" id="PR00145">
    <property type="entry name" value="ARGSUCLYASE"/>
</dbReference>
<dbReference type="PROSITE" id="PS00163">
    <property type="entry name" value="FUMARATE_LYASES"/>
    <property type="match status" value="1"/>
</dbReference>
<evidence type="ECO:0000256" key="2">
    <source>
        <dbReference type="NCBIfam" id="TIGR02426"/>
    </source>
</evidence>
<evidence type="ECO:0000313" key="4">
    <source>
        <dbReference type="EMBL" id="MDQ0473919.1"/>
    </source>
</evidence>
<dbReference type="Gene3D" id="1.20.200.10">
    <property type="entry name" value="Fumarase/aspartase (Central domain)"/>
    <property type="match status" value="1"/>
</dbReference>
<accession>A0ABU0JI02</accession>
<dbReference type="Proteomes" id="UP001242480">
    <property type="component" value="Unassembled WGS sequence"/>
</dbReference>
<evidence type="ECO:0000259" key="3">
    <source>
        <dbReference type="Pfam" id="PF00206"/>
    </source>
</evidence>
<reference evidence="4 5" key="1">
    <citation type="submission" date="2023-07" db="EMBL/GenBank/DDBJ databases">
        <title>Genomic Encyclopedia of Type Strains, Phase IV (KMG-IV): sequencing the most valuable type-strain genomes for metagenomic binning, comparative biology and taxonomic classification.</title>
        <authorList>
            <person name="Goeker M."/>
        </authorList>
    </citation>
    <scope>NUCLEOTIDE SEQUENCE [LARGE SCALE GENOMIC DNA]</scope>
    <source>
        <strain evidence="4 5">DSM 19619</strain>
    </source>
</reference>
<dbReference type="GO" id="GO:0047472">
    <property type="term" value="F:3-carboxy-cis,cis-muconate cycloisomerase activity"/>
    <property type="evidence" value="ECO:0007669"/>
    <property type="project" value="UniProtKB-EC"/>
</dbReference>
<comment type="caution">
    <text evidence="4">The sequence shown here is derived from an EMBL/GenBank/DDBJ whole genome shotgun (WGS) entry which is preliminary data.</text>
</comment>
<proteinExistence type="inferred from homology"/>
<organism evidence="4 5">
    <name type="scientific">Labrys wisconsinensis</name>
    <dbReference type="NCBI Taxonomy" id="425677"/>
    <lineage>
        <taxon>Bacteria</taxon>
        <taxon>Pseudomonadati</taxon>
        <taxon>Pseudomonadota</taxon>
        <taxon>Alphaproteobacteria</taxon>
        <taxon>Hyphomicrobiales</taxon>
        <taxon>Xanthobacteraceae</taxon>
        <taxon>Labrys</taxon>
    </lineage>
</organism>
<dbReference type="PRINTS" id="PR00149">
    <property type="entry name" value="FUMRATELYASE"/>
</dbReference>